<dbReference type="AlphaFoldDB" id="A0A4C1TBN2"/>
<dbReference type="PANTHER" id="PTHR47961:SF4">
    <property type="entry name" value="ACTIVATING SIGNAL COINTEGRATOR 1 COMPLEX SUBUNIT 3"/>
    <property type="match status" value="1"/>
</dbReference>
<sequence length="310" mass="35898">MFERQQWDFETPMRQFSNINAETIDKLESRGISIYTLREIEQNELKEILRNARYAENVLKAAKSCHATRKFVYSGKPQQIVMTIPLKEPLPQYFIRVARSSWVVHGYRLPFNILCCPNIIHRLQNYCHCILLAVTSLRKIPCTNRSITLVTLIPYKQIFHCLYHTDNNVLLGAPTGSAPLKALVKERIADWKRRFEAGPLHWKVVELTGDTTPDIQAIRESQLIVTTPEKWDALANAQDLANWLGIKQMGLYNFKPSVRPVPLQVHINGFSGKHYCPRMATMNRPTFQAIRTYSPPNRPLYLLPREDKQD</sequence>
<keyword evidence="6" id="KW-1185">Reference proteome</keyword>
<dbReference type="InterPro" id="IPR027417">
    <property type="entry name" value="P-loop_NTPase"/>
</dbReference>
<dbReference type="GO" id="GO:0005634">
    <property type="term" value="C:nucleus"/>
    <property type="evidence" value="ECO:0007669"/>
    <property type="project" value="TreeGrafter"/>
</dbReference>
<dbReference type="GO" id="GO:0016787">
    <property type="term" value="F:hydrolase activity"/>
    <property type="evidence" value="ECO:0007669"/>
    <property type="project" value="UniProtKB-KW"/>
</dbReference>
<dbReference type="Proteomes" id="UP000299102">
    <property type="component" value="Unassembled WGS sequence"/>
</dbReference>
<protein>
    <submittedName>
        <fullName evidence="5">Activating signal cointegrator 1 complex subunit 3</fullName>
    </submittedName>
</protein>
<dbReference type="SUPFAM" id="SSF158702">
    <property type="entry name" value="Sec63 N-terminal domain-like"/>
    <property type="match status" value="1"/>
</dbReference>
<dbReference type="STRING" id="151549.A0A4C1TBN2"/>
<keyword evidence="2" id="KW-0378">Hydrolase</keyword>
<gene>
    <name evidence="5" type="primary">ascc3</name>
    <name evidence="5" type="ORF">EVAR_74106_1</name>
</gene>
<dbReference type="Gene3D" id="1.10.150.20">
    <property type="entry name" value="5' to 3' exonuclease, C-terminal subdomain"/>
    <property type="match status" value="1"/>
</dbReference>
<dbReference type="SUPFAM" id="SSF52540">
    <property type="entry name" value="P-loop containing nucleoside triphosphate hydrolases"/>
    <property type="match status" value="1"/>
</dbReference>
<evidence type="ECO:0000313" key="6">
    <source>
        <dbReference type="Proteomes" id="UP000299102"/>
    </source>
</evidence>
<dbReference type="InterPro" id="IPR050474">
    <property type="entry name" value="Hel308_SKI2-like"/>
</dbReference>
<dbReference type="GO" id="GO:0005524">
    <property type="term" value="F:ATP binding"/>
    <property type="evidence" value="ECO:0007669"/>
    <property type="project" value="UniProtKB-KW"/>
</dbReference>
<keyword evidence="4" id="KW-0067">ATP-binding</keyword>
<dbReference type="OrthoDB" id="5575at2759"/>
<evidence type="ECO:0000256" key="2">
    <source>
        <dbReference type="ARBA" id="ARBA00022801"/>
    </source>
</evidence>
<evidence type="ECO:0000313" key="5">
    <source>
        <dbReference type="EMBL" id="GBP10858.1"/>
    </source>
</evidence>
<comment type="caution">
    <text evidence="5">The sequence shown here is derived from an EMBL/GenBank/DDBJ whole genome shotgun (WGS) entry which is preliminary data.</text>
</comment>
<reference evidence="5 6" key="1">
    <citation type="journal article" date="2019" name="Commun. Biol.">
        <title>The bagworm genome reveals a unique fibroin gene that provides high tensile strength.</title>
        <authorList>
            <person name="Kono N."/>
            <person name="Nakamura H."/>
            <person name="Ohtoshi R."/>
            <person name="Tomita M."/>
            <person name="Numata K."/>
            <person name="Arakawa K."/>
        </authorList>
    </citation>
    <scope>NUCLEOTIDE SEQUENCE [LARGE SCALE GENOMIC DNA]</scope>
</reference>
<name>A0A4C1TBN2_EUMVA</name>
<keyword evidence="3" id="KW-0347">Helicase</keyword>
<evidence type="ECO:0000256" key="3">
    <source>
        <dbReference type="ARBA" id="ARBA00022806"/>
    </source>
</evidence>
<dbReference type="GO" id="GO:0004386">
    <property type="term" value="F:helicase activity"/>
    <property type="evidence" value="ECO:0007669"/>
    <property type="project" value="UniProtKB-KW"/>
</dbReference>
<evidence type="ECO:0000256" key="1">
    <source>
        <dbReference type="ARBA" id="ARBA00022741"/>
    </source>
</evidence>
<accession>A0A4C1TBN2</accession>
<dbReference type="EMBL" id="BGZK01004779">
    <property type="protein sequence ID" value="GBP10858.1"/>
    <property type="molecule type" value="Genomic_DNA"/>
</dbReference>
<dbReference type="PANTHER" id="PTHR47961">
    <property type="entry name" value="DNA POLYMERASE THETA, PUTATIVE (AFU_ORTHOLOGUE AFUA_1G05260)-RELATED"/>
    <property type="match status" value="1"/>
</dbReference>
<proteinExistence type="predicted"/>
<organism evidence="5 6">
    <name type="scientific">Eumeta variegata</name>
    <name type="common">Bagworm moth</name>
    <name type="synonym">Eumeta japonica</name>
    <dbReference type="NCBI Taxonomy" id="151549"/>
    <lineage>
        <taxon>Eukaryota</taxon>
        <taxon>Metazoa</taxon>
        <taxon>Ecdysozoa</taxon>
        <taxon>Arthropoda</taxon>
        <taxon>Hexapoda</taxon>
        <taxon>Insecta</taxon>
        <taxon>Pterygota</taxon>
        <taxon>Neoptera</taxon>
        <taxon>Endopterygota</taxon>
        <taxon>Lepidoptera</taxon>
        <taxon>Glossata</taxon>
        <taxon>Ditrysia</taxon>
        <taxon>Tineoidea</taxon>
        <taxon>Psychidae</taxon>
        <taxon>Oiketicinae</taxon>
        <taxon>Eumeta</taxon>
    </lineage>
</organism>
<dbReference type="Gene3D" id="3.40.50.300">
    <property type="entry name" value="P-loop containing nucleotide triphosphate hydrolases"/>
    <property type="match status" value="3"/>
</dbReference>
<keyword evidence="1" id="KW-0547">Nucleotide-binding</keyword>
<evidence type="ECO:0000256" key="4">
    <source>
        <dbReference type="ARBA" id="ARBA00022840"/>
    </source>
</evidence>